<dbReference type="Proteomes" id="UP000199352">
    <property type="component" value="Unassembled WGS sequence"/>
</dbReference>
<dbReference type="AlphaFoldDB" id="A0A1H9HWX6"/>
<proteinExistence type="predicted"/>
<keyword evidence="2" id="KW-0472">Membrane</keyword>
<gene>
    <name evidence="3" type="ORF">SAMN05216188_104241</name>
</gene>
<keyword evidence="4" id="KW-1185">Reference proteome</keyword>
<sequence>MFPFLDFAPSGGPMIGTIVVVALLATICVIVGLALRKSLTGRKIDISIMGKFVTVKVEDSNAERSALLPGTAEAPVELHGGSRTSRRDQPFNPAP</sequence>
<evidence type="ECO:0000256" key="1">
    <source>
        <dbReference type="SAM" id="MobiDB-lite"/>
    </source>
</evidence>
<feature type="region of interest" description="Disordered" evidence="1">
    <location>
        <begin position="66"/>
        <end position="95"/>
    </location>
</feature>
<organism evidence="3 4">
    <name type="scientific">Lentzea xinjiangensis</name>
    <dbReference type="NCBI Taxonomy" id="402600"/>
    <lineage>
        <taxon>Bacteria</taxon>
        <taxon>Bacillati</taxon>
        <taxon>Actinomycetota</taxon>
        <taxon>Actinomycetes</taxon>
        <taxon>Pseudonocardiales</taxon>
        <taxon>Pseudonocardiaceae</taxon>
        <taxon>Lentzea</taxon>
    </lineage>
</organism>
<feature type="transmembrane region" description="Helical" evidence="2">
    <location>
        <begin position="12"/>
        <end position="35"/>
    </location>
</feature>
<protein>
    <submittedName>
        <fullName evidence="3">Uncharacterized protein</fullName>
    </submittedName>
</protein>
<dbReference type="RefSeq" id="WP_089950915.1">
    <property type="nucleotide sequence ID" value="NZ_FOFR01000004.1"/>
</dbReference>
<evidence type="ECO:0000256" key="2">
    <source>
        <dbReference type="SAM" id="Phobius"/>
    </source>
</evidence>
<keyword evidence="2" id="KW-0812">Transmembrane</keyword>
<reference evidence="4" key="1">
    <citation type="submission" date="2016-10" db="EMBL/GenBank/DDBJ databases">
        <authorList>
            <person name="Varghese N."/>
            <person name="Submissions S."/>
        </authorList>
    </citation>
    <scope>NUCLEOTIDE SEQUENCE [LARGE SCALE GENOMIC DNA]</scope>
    <source>
        <strain evidence="4">CGMCC 4.3525</strain>
    </source>
</reference>
<evidence type="ECO:0000313" key="3">
    <source>
        <dbReference type="EMBL" id="SEQ66893.1"/>
    </source>
</evidence>
<name>A0A1H9HWX6_9PSEU</name>
<evidence type="ECO:0000313" key="4">
    <source>
        <dbReference type="Proteomes" id="UP000199352"/>
    </source>
</evidence>
<accession>A0A1H9HWX6</accession>
<keyword evidence="2" id="KW-1133">Transmembrane helix</keyword>
<dbReference type="EMBL" id="FOFR01000004">
    <property type="protein sequence ID" value="SEQ66893.1"/>
    <property type="molecule type" value="Genomic_DNA"/>
</dbReference>